<dbReference type="EMBL" id="KQ978023">
    <property type="protein sequence ID" value="KYM97896.1"/>
    <property type="molecule type" value="Genomic_DNA"/>
</dbReference>
<evidence type="ECO:0000256" key="3">
    <source>
        <dbReference type="ARBA" id="ARBA00023027"/>
    </source>
</evidence>
<name>A0A195CCD8_9HYME</name>
<dbReference type="GO" id="GO:0006081">
    <property type="term" value="P:aldehyde metabolic process"/>
    <property type="evidence" value="ECO:0007669"/>
    <property type="project" value="InterPro"/>
</dbReference>
<dbReference type="InterPro" id="IPR015590">
    <property type="entry name" value="Aldehyde_DH_dom"/>
</dbReference>
<keyword evidence="6" id="KW-1133">Transmembrane helix</keyword>
<organism evidence="8 9">
    <name type="scientific">Cyphomyrmex costatus</name>
    <dbReference type="NCBI Taxonomy" id="456900"/>
    <lineage>
        <taxon>Eukaryota</taxon>
        <taxon>Metazoa</taxon>
        <taxon>Ecdysozoa</taxon>
        <taxon>Arthropoda</taxon>
        <taxon>Hexapoda</taxon>
        <taxon>Insecta</taxon>
        <taxon>Pterygota</taxon>
        <taxon>Neoptera</taxon>
        <taxon>Endopterygota</taxon>
        <taxon>Hymenoptera</taxon>
        <taxon>Apocrita</taxon>
        <taxon>Aculeata</taxon>
        <taxon>Formicoidea</taxon>
        <taxon>Formicidae</taxon>
        <taxon>Myrmicinae</taxon>
        <taxon>Cyphomyrmex</taxon>
    </lineage>
</organism>
<dbReference type="Gene3D" id="3.40.605.10">
    <property type="entry name" value="Aldehyde Dehydrogenase, Chain A, domain 1"/>
    <property type="match status" value="1"/>
</dbReference>
<dbReference type="Proteomes" id="UP000078542">
    <property type="component" value="Unassembled WGS sequence"/>
</dbReference>
<keyword evidence="2 5" id="KW-0560">Oxidoreductase</keyword>
<keyword evidence="6" id="KW-0812">Transmembrane</keyword>
<feature type="transmembrane region" description="Helical" evidence="6">
    <location>
        <begin position="571"/>
        <end position="592"/>
    </location>
</feature>
<feature type="domain" description="Aldehyde dehydrogenase" evidence="7">
    <location>
        <begin position="105"/>
        <end position="526"/>
    </location>
</feature>
<feature type="active site" evidence="4">
    <location>
        <position position="309"/>
    </location>
</feature>
<dbReference type="AlphaFoldDB" id="A0A195CCD8"/>
<reference evidence="8 9" key="1">
    <citation type="submission" date="2016-03" db="EMBL/GenBank/DDBJ databases">
        <title>Cyphomyrmex costatus WGS genome.</title>
        <authorList>
            <person name="Nygaard S."/>
            <person name="Hu H."/>
            <person name="Boomsma J."/>
            <person name="Zhang G."/>
        </authorList>
    </citation>
    <scope>NUCLEOTIDE SEQUENCE [LARGE SCALE GENOMIC DNA]</scope>
    <source>
        <strain evidence="8">MS0001</strain>
        <tissue evidence="8">Whole body</tissue>
    </source>
</reference>
<evidence type="ECO:0000313" key="8">
    <source>
        <dbReference type="EMBL" id="KYM97896.1"/>
    </source>
</evidence>
<evidence type="ECO:0000256" key="6">
    <source>
        <dbReference type="SAM" id="Phobius"/>
    </source>
</evidence>
<dbReference type="InterPro" id="IPR012394">
    <property type="entry name" value="Aldehyde_DH_NAD(P)"/>
</dbReference>
<evidence type="ECO:0000313" key="9">
    <source>
        <dbReference type="Proteomes" id="UP000078542"/>
    </source>
</evidence>
<dbReference type="GO" id="GO:0004029">
    <property type="term" value="F:aldehyde dehydrogenase (NAD+) activity"/>
    <property type="evidence" value="ECO:0007669"/>
    <property type="project" value="TreeGrafter"/>
</dbReference>
<evidence type="ECO:0000256" key="2">
    <source>
        <dbReference type="ARBA" id="ARBA00023002"/>
    </source>
</evidence>
<gene>
    <name evidence="8" type="ORF">ALC62_11242</name>
</gene>
<dbReference type="FunFam" id="3.40.605.10:FF:000004">
    <property type="entry name" value="Aldehyde dehydrogenase"/>
    <property type="match status" value="1"/>
</dbReference>
<dbReference type="FunFam" id="3.40.309.10:FF:000003">
    <property type="entry name" value="Aldehyde dehydrogenase"/>
    <property type="match status" value="1"/>
</dbReference>
<accession>A0A195CCD8</accession>
<evidence type="ECO:0000256" key="5">
    <source>
        <dbReference type="RuleBase" id="RU003345"/>
    </source>
</evidence>
<dbReference type="CDD" id="cd07132">
    <property type="entry name" value="ALDH_F3AB"/>
    <property type="match status" value="1"/>
</dbReference>
<dbReference type="SUPFAM" id="SSF53720">
    <property type="entry name" value="ALDH-like"/>
    <property type="match status" value="1"/>
</dbReference>
<dbReference type="GO" id="GO:0005737">
    <property type="term" value="C:cytoplasm"/>
    <property type="evidence" value="ECO:0007669"/>
    <property type="project" value="TreeGrafter"/>
</dbReference>
<dbReference type="Gene3D" id="3.40.309.10">
    <property type="entry name" value="Aldehyde Dehydrogenase, Chain A, domain 2"/>
    <property type="match status" value="1"/>
</dbReference>
<evidence type="ECO:0000259" key="7">
    <source>
        <dbReference type="Pfam" id="PF00171"/>
    </source>
</evidence>
<dbReference type="PANTHER" id="PTHR43570">
    <property type="entry name" value="ALDEHYDE DEHYDROGENASE"/>
    <property type="match status" value="1"/>
</dbReference>
<comment type="similarity">
    <text evidence="1 5">Belongs to the aldehyde dehydrogenase family.</text>
</comment>
<dbReference type="STRING" id="456900.A0A195CCD8"/>
<evidence type="ECO:0000256" key="4">
    <source>
        <dbReference type="PROSITE-ProRule" id="PRU10007"/>
    </source>
</evidence>
<sequence>MFFGFPFVKYINNTTALRNIILLCGRSNFLNDERSVSVVINILLQLESRTPHSGSSNMAETILDIPITDATEESDICRIDMQTAVLDVSESTPTNDKQMPINYADLVQQSRDTFNSGKTRPIEWRIKQLKQFLLMLTENASELTAAFSSDLRRSKFETFALEIDYTIQEIKYLLMNIKKWSATEKPAKSLAYFFDMIEIRKDPYGVVLIMGAWNYPLQLTVLPMMGAIAAGNCVIVKPSEIAATTAKFLYETIPKYLDTDSCRIILGGIPETTELLKQRFDYIFYTGSSTVGKIVRKAANEFLTPVTLELGGKSPVYIDNTVDISMAAKRILWGKCINVGQTCIAPDYMLCTPEIQKKFVEETKKILHEWYGDNPQESPDLARIISDKHYQRLVNYLSDKSKIAVGGDMNPTEKFISPTILVNVKPTDPIMQEEIFGPILPIININNAYEAINFINNREKPLALYLFSLDKGTTSLFINNTSSGSICINDTILHAAVESLPFGGVGNSGMGAYHGKFTFDTFTHKKGCLIRNYNKIAEIVAKSRFPPYSDANLKLLRYLVERRPSLPFLKYIPYVLMFGLGVLTTIGIKAAMKEYNYTEE</sequence>
<dbReference type="InterPro" id="IPR016161">
    <property type="entry name" value="Ald_DH/histidinol_DH"/>
</dbReference>
<dbReference type="PANTHER" id="PTHR43570:SF16">
    <property type="entry name" value="ALDEHYDE DEHYDROGENASE TYPE III, ISOFORM Q"/>
    <property type="match status" value="1"/>
</dbReference>
<proteinExistence type="inferred from homology"/>
<evidence type="ECO:0000256" key="1">
    <source>
        <dbReference type="ARBA" id="ARBA00009986"/>
    </source>
</evidence>
<dbReference type="InterPro" id="IPR016162">
    <property type="entry name" value="Ald_DH_N"/>
</dbReference>
<dbReference type="PROSITE" id="PS00687">
    <property type="entry name" value="ALDEHYDE_DEHYDR_GLU"/>
    <property type="match status" value="1"/>
</dbReference>
<protein>
    <submittedName>
        <fullName evidence="8">Aldehyde dehydrogenase, dimeric NADP-preferring</fullName>
    </submittedName>
</protein>
<keyword evidence="6" id="KW-0472">Membrane</keyword>
<dbReference type="Pfam" id="PF00171">
    <property type="entry name" value="Aldedh"/>
    <property type="match status" value="1"/>
</dbReference>
<dbReference type="InterPro" id="IPR029510">
    <property type="entry name" value="Ald_DH_CS_GLU"/>
</dbReference>
<dbReference type="InterPro" id="IPR016163">
    <property type="entry name" value="Ald_DH_C"/>
</dbReference>
<keyword evidence="3" id="KW-0520">NAD</keyword>
<keyword evidence="9" id="KW-1185">Reference proteome</keyword>